<organism evidence="2 3">
    <name type="scientific">Enterobacter cloacae</name>
    <dbReference type="NCBI Taxonomy" id="550"/>
    <lineage>
        <taxon>Bacteria</taxon>
        <taxon>Pseudomonadati</taxon>
        <taxon>Pseudomonadota</taxon>
        <taxon>Gammaproteobacteria</taxon>
        <taxon>Enterobacterales</taxon>
        <taxon>Enterobacteriaceae</taxon>
        <taxon>Enterobacter</taxon>
        <taxon>Enterobacter cloacae complex</taxon>
    </lineage>
</organism>
<comment type="caution">
    <text evidence="2">The sequence shown here is derived from an EMBL/GenBank/DDBJ whole genome shotgun (WGS) entry which is preliminary data.</text>
</comment>
<dbReference type="Pfam" id="PF11769">
    <property type="entry name" value="DUF3313"/>
    <property type="match status" value="1"/>
</dbReference>
<dbReference type="RefSeq" id="WP_125366594.1">
    <property type="nucleotide sequence ID" value="NZ_RHWT01000052.1"/>
</dbReference>
<accession>A0A427KF08</accession>
<protein>
    <submittedName>
        <fullName evidence="2">DUF3313 domain-containing protein</fullName>
    </submittedName>
</protein>
<evidence type="ECO:0000313" key="3">
    <source>
        <dbReference type="Proteomes" id="UP000275321"/>
    </source>
</evidence>
<dbReference type="AlphaFoldDB" id="A0A427KF08"/>
<dbReference type="Proteomes" id="UP000275321">
    <property type="component" value="Unassembled WGS sequence"/>
</dbReference>
<proteinExistence type="predicted"/>
<evidence type="ECO:0000313" key="2">
    <source>
        <dbReference type="EMBL" id="RSB25670.1"/>
    </source>
</evidence>
<dbReference type="InterPro" id="IPR021747">
    <property type="entry name" value="DUF3313"/>
</dbReference>
<keyword evidence="1" id="KW-0732">Signal</keyword>
<sequence length="226" mass="24381">MVCLTKQLSRAFILTAVIAAAGCSSTSPVKYSGIQATSRMTPNTADDSDRIPFRYATPVDWNKYRSITIDPVEIYGGSDAQFNDLSDQDRRNLADYMQKKFADVLREKFTVNTSGGNAPSLRLKLTLTGADTTPQVVGTFTKFDLAGGPYNIVQSIRGGRGLMSGYVNYAVEVTDAATGELLLAYVAEQYPNAMNVGATFGSMSAAETGIDKGAEQLLEKLRQSSQ</sequence>
<dbReference type="PROSITE" id="PS51257">
    <property type="entry name" value="PROKAR_LIPOPROTEIN"/>
    <property type="match status" value="1"/>
</dbReference>
<dbReference type="EMBL" id="RHWT01000052">
    <property type="protein sequence ID" value="RSB25670.1"/>
    <property type="molecule type" value="Genomic_DNA"/>
</dbReference>
<feature type="signal peptide" evidence="1">
    <location>
        <begin position="1"/>
        <end position="21"/>
    </location>
</feature>
<feature type="chain" id="PRO_5019319582" evidence="1">
    <location>
        <begin position="22"/>
        <end position="226"/>
    </location>
</feature>
<reference evidence="2 3" key="1">
    <citation type="submission" date="2018-10" db="EMBL/GenBank/DDBJ databases">
        <title>Transmission dynamics of multidrug resistant bacteria on intensive care unit surfaces.</title>
        <authorList>
            <person name="D'Souza A.W."/>
            <person name="Potter R.F."/>
            <person name="Wallace M."/>
            <person name="Shupe A."/>
            <person name="Patel S."/>
            <person name="Sun S."/>
            <person name="Gul D."/>
            <person name="Kwon J.H."/>
            <person name="Andleeb S."/>
            <person name="Burnham C.-A.D."/>
            <person name="Dantas G."/>
        </authorList>
    </citation>
    <scope>NUCLEOTIDE SEQUENCE [LARGE SCALE GENOMIC DNA]</scope>
    <source>
        <strain evidence="2 3">EC_073</strain>
    </source>
</reference>
<name>A0A427KF08_ENTCL</name>
<gene>
    <name evidence="2" type="ORF">EGK68_23815</name>
</gene>
<evidence type="ECO:0000256" key="1">
    <source>
        <dbReference type="SAM" id="SignalP"/>
    </source>
</evidence>